<keyword evidence="3" id="KW-1185">Reference proteome</keyword>
<evidence type="ECO:0000313" key="2">
    <source>
        <dbReference type="EMBL" id="CAK9320975.1"/>
    </source>
</evidence>
<feature type="transmembrane region" description="Helical" evidence="1">
    <location>
        <begin position="57"/>
        <end position="73"/>
    </location>
</feature>
<feature type="transmembrane region" description="Helical" evidence="1">
    <location>
        <begin position="19"/>
        <end position="37"/>
    </location>
</feature>
<dbReference type="EMBL" id="OZ021738">
    <property type="protein sequence ID" value="CAK9320975.1"/>
    <property type="molecule type" value="Genomic_DNA"/>
</dbReference>
<gene>
    <name evidence="2" type="ORF">CITCOLO1_LOCUS13033</name>
</gene>
<protein>
    <submittedName>
        <fullName evidence="2">Uncharacterized protein</fullName>
    </submittedName>
</protein>
<dbReference type="Proteomes" id="UP001642487">
    <property type="component" value="Chromosome 4"/>
</dbReference>
<keyword evidence="1" id="KW-0812">Transmembrane</keyword>
<accession>A0ABP0YQB6</accession>
<evidence type="ECO:0000313" key="3">
    <source>
        <dbReference type="Proteomes" id="UP001642487"/>
    </source>
</evidence>
<sequence length="106" mass="11881">MRNCHVSATLPLSDEGSEIGAVAAALLLGCCLSELGAMEMRLGGRLKMTTFLDEDSLLFFSFSFTFMLFYHGVNTHDISVQVVKTTLENLYIPYQHFMYQLDECSP</sequence>
<proteinExistence type="predicted"/>
<reference evidence="2 3" key="1">
    <citation type="submission" date="2024-03" db="EMBL/GenBank/DDBJ databases">
        <authorList>
            <person name="Gkanogiannis A."/>
            <person name="Becerra Lopez-Lavalle L."/>
        </authorList>
    </citation>
    <scope>NUCLEOTIDE SEQUENCE [LARGE SCALE GENOMIC DNA]</scope>
</reference>
<organism evidence="2 3">
    <name type="scientific">Citrullus colocynthis</name>
    <name type="common">colocynth</name>
    <dbReference type="NCBI Taxonomy" id="252529"/>
    <lineage>
        <taxon>Eukaryota</taxon>
        <taxon>Viridiplantae</taxon>
        <taxon>Streptophyta</taxon>
        <taxon>Embryophyta</taxon>
        <taxon>Tracheophyta</taxon>
        <taxon>Spermatophyta</taxon>
        <taxon>Magnoliopsida</taxon>
        <taxon>eudicotyledons</taxon>
        <taxon>Gunneridae</taxon>
        <taxon>Pentapetalae</taxon>
        <taxon>rosids</taxon>
        <taxon>fabids</taxon>
        <taxon>Cucurbitales</taxon>
        <taxon>Cucurbitaceae</taxon>
        <taxon>Benincaseae</taxon>
        <taxon>Citrullus</taxon>
    </lineage>
</organism>
<evidence type="ECO:0000256" key="1">
    <source>
        <dbReference type="SAM" id="Phobius"/>
    </source>
</evidence>
<dbReference type="PROSITE" id="PS51257">
    <property type="entry name" value="PROKAR_LIPOPROTEIN"/>
    <property type="match status" value="1"/>
</dbReference>
<keyword evidence="1" id="KW-1133">Transmembrane helix</keyword>
<name>A0ABP0YQB6_9ROSI</name>
<keyword evidence="1" id="KW-0472">Membrane</keyword>